<evidence type="ECO:0000256" key="3">
    <source>
        <dbReference type="ARBA" id="ARBA00022630"/>
    </source>
</evidence>
<dbReference type="InterPro" id="IPR019480">
    <property type="entry name" value="Dihydroorotate_DH_Fe-S-bd"/>
</dbReference>
<dbReference type="GO" id="GO:0046872">
    <property type="term" value="F:metal ion binding"/>
    <property type="evidence" value="ECO:0007669"/>
    <property type="project" value="UniProtKB-KW"/>
</dbReference>
<reference evidence="14 15" key="1">
    <citation type="submission" date="2019-06" db="EMBL/GenBank/DDBJ databases">
        <title>Saccharibacillus brassicae sp. nov., an endophytic bacterium isolated from Chinese cabbage seeds (Brassica pekinensis).</title>
        <authorList>
            <person name="Jiang L."/>
            <person name="Lee J."/>
            <person name="Kim S.W."/>
        </authorList>
    </citation>
    <scope>NUCLEOTIDE SEQUENCE [LARGE SCALE GENOMIC DNA]</scope>
    <source>
        <strain evidence="15">KCTC 43072 / ATSA2</strain>
    </source>
</reference>
<dbReference type="Proteomes" id="UP000316968">
    <property type="component" value="Chromosome"/>
</dbReference>
<keyword evidence="6 11" id="KW-0274">FAD</keyword>
<comment type="similarity">
    <text evidence="1">Belongs to the PyrK family.</text>
</comment>
<dbReference type="CDD" id="cd06218">
    <property type="entry name" value="DHOD_e_trans"/>
    <property type="match status" value="1"/>
</dbReference>
<accession>A0A4Y6V1I4</accession>
<keyword evidence="5 12" id="KW-0479">Metal-binding</keyword>
<evidence type="ECO:0000256" key="12">
    <source>
        <dbReference type="PIRSR" id="PIRSR006816-2"/>
    </source>
</evidence>
<sequence>MAIVISNRRTAEGIYVMHAEGRFEARPGQFFMVRGWGGYPLLSRPLSVYDQDETGVKFLYKAAGEGTALLSRLRPGDDVALLGPLGNGFPLAQAQGRVALVGGGIGIAPLYYAARHLERADLYLGFSEEAYEEREFRALGHPVEINLGGIVLDTVDFDAYDTVWVCGPEPMLRAAQIKSGLSSGRADVYLSLENRMACGVGACLVCSVGSPGGRRKACVDGPVFRAGEVVLA</sequence>
<comment type="cofactor">
    <cofactor evidence="12">
        <name>[2Fe-2S] cluster</name>
        <dbReference type="ChEBI" id="CHEBI:190135"/>
    </cofactor>
    <text evidence="12">Binds 1 [2Fe-2S] cluster per subunit.</text>
</comment>
<dbReference type="Gene3D" id="2.10.240.10">
    <property type="entry name" value="Dihydroorotate dehydrogenase, electron transfer subunit"/>
    <property type="match status" value="1"/>
</dbReference>
<evidence type="ECO:0000256" key="9">
    <source>
        <dbReference type="ARBA" id="ARBA00023014"/>
    </source>
</evidence>
<evidence type="ECO:0000256" key="10">
    <source>
        <dbReference type="ARBA" id="ARBA00034078"/>
    </source>
</evidence>
<dbReference type="GO" id="GO:0050660">
    <property type="term" value="F:flavin adenine dinucleotide binding"/>
    <property type="evidence" value="ECO:0007669"/>
    <property type="project" value="InterPro"/>
</dbReference>
<keyword evidence="4 12" id="KW-0001">2Fe-2S</keyword>
<keyword evidence="7" id="KW-0249">Electron transport</keyword>
<dbReference type="SUPFAM" id="SSF63380">
    <property type="entry name" value="Riboflavin synthase domain-like"/>
    <property type="match status" value="1"/>
</dbReference>
<evidence type="ECO:0000256" key="11">
    <source>
        <dbReference type="PIRSR" id="PIRSR006816-1"/>
    </source>
</evidence>
<dbReference type="PIRSF" id="PIRSF006816">
    <property type="entry name" value="Cyc3_hyd_g"/>
    <property type="match status" value="1"/>
</dbReference>
<proteinExistence type="inferred from homology"/>
<evidence type="ECO:0000313" key="14">
    <source>
        <dbReference type="EMBL" id="QDH23899.1"/>
    </source>
</evidence>
<dbReference type="SUPFAM" id="SSF52343">
    <property type="entry name" value="Ferredoxin reductase-like, C-terminal NADP-linked domain"/>
    <property type="match status" value="1"/>
</dbReference>
<feature type="binding site" evidence="11">
    <location>
        <begin position="66"/>
        <end position="67"/>
    </location>
    <ligand>
        <name>FAD</name>
        <dbReference type="ChEBI" id="CHEBI:57692"/>
    </ligand>
</feature>
<dbReference type="KEGG" id="saca:FFV09_22465"/>
<keyword evidence="15" id="KW-1185">Reference proteome</keyword>
<dbReference type="PANTHER" id="PTHR43513:SF3">
    <property type="entry name" value="DIHYDROOROTATE DEHYDROGENASE B (NAD(+)), ELECTRON TRANSFER SUBUNIT-RELATED"/>
    <property type="match status" value="1"/>
</dbReference>
<dbReference type="OrthoDB" id="9778346at2"/>
<dbReference type="InterPro" id="IPR017927">
    <property type="entry name" value="FAD-bd_FR_type"/>
</dbReference>
<dbReference type="InterPro" id="IPR039261">
    <property type="entry name" value="FNR_nucleotide-bd"/>
</dbReference>
<evidence type="ECO:0000259" key="13">
    <source>
        <dbReference type="PROSITE" id="PS51384"/>
    </source>
</evidence>
<evidence type="ECO:0000256" key="5">
    <source>
        <dbReference type="ARBA" id="ARBA00022723"/>
    </source>
</evidence>
<dbReference type="EMBL" id="CP041217">
    <property type="protein sequence ID" value="QDH23899.1"/>
    <property type="molecule type" value="Genomic_DNA"/>
</dbReference>
<dbReference type="NCBIfam" id="NF000798">
    <property type="entry name" value="PRK00054.1-3"/>
    <property type="match status" value="1"/>
</dbReference>
<feature type="binding site" evidence="12">
    <location>
        <position position="198"/>
    </location>
    <ligand>
        <name>[2Fe-2S] cluster</name>
        <dbReference type="ChEBI" id="CHEBI:190135"/>
    </ligand>
</feature>
<dbReference type="GO" id="GO:0051537">
    <property type="term" value="F:2 iron, 2 sulfur cluster binding"/>
    <property type="evidence" value="ECO:0007669"/>
    <property type="project" value="UniProtKB-KW"/>
</dbReference>
<organism evidence="14 15">
    <name type="scientific">Saccharibacillus brassicae</name>
    <dbReference type="NCBI Taxonomy" id="2583377"/>
    <lineage>
        <taxon>Bacteria</taxon>
        <taxon>Bacillati</taxon>
        <taxon>Bacillota</taxon>
        <taxon>Bacilli</taxon>
        <taxon>Bacillales</taxon>
        <taxon>Paenibacillaceae</taxon>
        <taxon>Saccharibacillus</taxon>
    </lineage>
</organism>
<dbReference type="GO" id="GO:0006221">
    <property type="term" value="P:pyrimidine nucleotide biosynthetic process"/>
    <property type="evidence" value="ECO:0007669"/>
    <property type="project" value="InterPro"/>
</dbReference>
<dbReference type="InterPro" id="IPR012165">
    <property type="entry name" value="Cyt_c3_hydrogenase_gsu"/>
</dbReference>
<comment type="cofactor">
    <cofactor evidence="10">
        <name>[2Fe-2S] cluster</name>
        <dbReference type="ChEBI" id="CHEBI:190135"/>
    </cofactor>
</comment>
<dbReference type="InterPro" id="IPR017938">
    <property type="entry name" value="Riboflavin_synthase-like_b-brl"/>
</dbReference>
<gene>
    <name evidence="14" type="ORF">FFV09_22465</name>
</gene>
<evidence type="ECO:0000256" key="7">
    <source>
        <dbReference type="ARBA" id="ARBA00022982"/>
    </source>
</evidence>
<dbReference type="InterPro" id="IPR050353">
    <property type="entry name" value="PyrK_electron_transfer"/>
</dbReference>
<dbReference type="AlphaFoldDB" id="A0A4Y6V1I4"/>
<evidence type="ECO:0000313" key="15">
    <source>
        <dbReference type="Proteomes" id="UP000316968"/>
    </source>
</evidence>
<feature type="binding site" evidence="12">
    <location>
        <position position="203"/>
    </location>
    <ligand>
        <name>[2Fe-2S] cluster</name>
        <dbReference type="ChEBI" id="CHEBI:190135"/>
    </ligand>
</feature>
<name>A0A4Y6V1I4_SACBS</name>
<protein>
    <submittedName>
        <fullName evidence="14">Dihydroorotate dehydrogenase electron transfer subunit</fullName>
    </submittedName>
</protein>
<evidence type="ECO:0000256" key="2">
    <source>
        <dbReference type="ARBA" id="ARBA00022448"/>
    </source>
</evidence>
<keyword evidence="3 11" id="KW-0285">Flavoprotein</keyword>
<keyword evidence="9 12" id="KW-0411">Iron-sulfur</keyword>
<keyword evidence="2" id="KW-0813">Transport</keyword>
<evidence type="ECO:0000256" key="4">
    <source>
        <dbReference type="ARBA" id="ARBA00022714"/>
    </source>
</evidence>
<feature type="binding site" evidence="11">
    <location>
        <begin position="44"/>
        <end position="47"/>
    </location>
    <ligand>
        <name>FAD</name>
        <dbReference type="ChEBI" id="CHEBI:57692"/>
    </ligand>
</feature>
<dbReference type="PROSITE" id="PS51384">
    <property type="entry name" value="FAD_FR"/>
    <property type="match status" value="1"/>
</dbReference>
<feature type="domain" description="FAD-binding FR-type" evidence="13">
    <location>
        <begin position="1"/>
        <end position="91"/>
    </location>
</feature>
<keyword evidence="8 12" id="KW-0408">Iron</keyword>
<dbReference type="Gene3D" id="3.40.50.80">
    <property type="entry name" value="Nucleotide-binding domain of ferredoxin-NADP reductase (FNR) module"/>
    <property type="match status" value="1"/>
</dbReference>
<dbReference type="GO" id="GO:0016491">
    <property type="term" value="F:oxidoreductase activity"/>
    <property type="evidence" value="ECO:0007669"/>
    <property type="project" value="InterPro"/>
</dbReference>
<dbReference type="PANTHER" id="PTHR43513">
    <property type="entry name" value="DIHYDROOROTATE DEHYDROGENASE B (NAD(+)), ELECTRON TRANSFER SUBUNIT"/>
    <property type="match status" value="1"/>
</dbReference>
<evidence type="ECO:0000256" key="6">
    <source>
        <dbReference type="ARBA" id="ARBA00022827"/>
    </source>
</evidence>
<feature type="binding site" evidence="12">
    <location>
        <position position="206"/>
    </location>
    <ligand>
        <name>[2Fe-2S] cluster</name>
        <dbReference type="ChEBI" id="CHEBI:190135"/>
    </ligand>
</feature>
<dbReference type="Gene3D" id="2.40.30.10">
    <property type="entry name" value="Translation factors"/>
    <property type="match status" value="1"/>
</dbReference>
<evidence type="ECO:0000256" key="8">
    <source>
        <dbReference type="ARBA" id="ARBA00023004"/>
    </source>
</evidence>
<evidence type="ECO:0000256" key="1">
    <source>
        <dbReference type="ARBA" id="ARBA00006422"/>
    </source>
</evidence>
<comment type="cofactor">
    <cofactor evidence="11">
        <name>FAD</name>
        <dbReference type="ChEBI" id="CHEBI:57692"/>
    </cofactor>
    <text evidence="11">Binds 1 FAD per subunit.</text>
</comment>
<feature type="binding site" evidence="12">
    <location>
        <position position="218"/>
    </location>
    <ligand>
        <name>[2Fe-2S] cluster</name>
        <dbReference type="ChEBI" id="CHEBI:190135"/>
    </ligand>
</feature>
<dbReference type="InterPro" id="IPR037117">
    <property type="entry name" value="Dihydroorotate_DH_ele_sf"/>
</dbReference>
<dbReference type="Pfam" id="PF10418">
    <property type="entry name" value="DHODB_Fe-S_bind"/>
    <property type="match status" value="1"/>
</dbReference>